<keyword evidence="13 15" id="KW-0234">DNA repair</keyword>
<keyword evidence="19" id="KW-1185">Reference proteome</keyword>
<feature type="region of interest" description="Disordered" evidence="16">
    <location>
        <begin position="389"/>
        <end position="413"/>
    </location>
</feature>
<feature type="binding site" evidence="15">
    <location>
        <position position="12"/>
    </location>
    <ligand>
        <name>Mg(2+)</name>
        <dbReference type="ChEBI" id="CHEBI:18420"/>
    </ligand>
</feature>
<dbReference type="Proteomes" id="UP000018680">
    <property type="component" value="Chromosome"/>
</dbReference>
<dbReference type="GO" id="GO:0006281">
    <property type="term" value="P:DNA repair"/>
    <property type="evidence" value="ECO:0007669"/>
    <property type="project" value="UniProtKB-UniRule"/>
</dbReference>
<evidence type="ECO:0000313" key="18">
    <source>
        <dbReference type="EMBL" id="AHC14980.1"/>
    </source>
</evidence>
<evidence type="ECO:0000256" key="9">
    <source>
        <dbReference type="ARBA" id="ARBA00022763"/>
    </source>
</evidence>
<evidence type="ECO:0000256" key="10">
    <source>
        <dbReference type="ARBA" id="ARBA00022842"/>
    </source>
</evidence>
<dbReference type="InterPro" id="IPR043502">
    <property type="entry name" value="DNA/RNA_pol_sf"/>
</dbReference>
<dbReference type="CDD" id="cd03586">
    <property type="entry name" value="PolY_Pol_IV_kappa"/>
    <property type="match status" value="1"/>
</dbReference>
<evidence type="ECO:0000256" key="12">
    <source>
        <dbReference type="ARBA" id="ARBA00023125"/>
    </source>
</evidence>
<evidence type="ECO:0000313" key="19">
    <source>
        <dbReference type="Proteomes" id="UP000018680"/>
    </source>
</evidence>
<dbReference type="Gene3D" id="1.10.150.20">
    <property type="entry name" value="5' to 3' exonuclease, C-terminal subdomain"/>
    <property type="match status" value="1"/>
</dbReference>
<keyword evidence="12 15" id="KW-0238">DNA-binding</keyword>
<feature type="binding site" evidence="15">
    <location>
        <position position="107"/>
    </location>
    <ligand>
        <name>Mg(2+)</name>
        <dbReference type="ChEBI" id="CHEBI:18420"/>
    </ligand>
</feature>
<dbReference type="Pfam" id="PF11799">
    <property type="entry name" value="IMS_C"/>
    <property type="match status" value="1"/>
</dbReference>
<dbReference type="SUPFAM" id="SSF56672">
    <property type="entry name" value="DNA/RNA polymerases"/>
    <property type="match status" value="1"/>
</dbReference>
<dbReference type="STRING" id="1307761.L21SP2_1593"/>
<evidence type="ECO:0000256" key="7">
    <source>
        <dbReference type="ARBA" id="ARBA00022705"/>
    </source>
</evidence>
<dbReference type="EMBL" id="CP006939">
    <property type="protein sequence ID" value="AHC14980.1"/>
    <property type="molecule type" value="Genomic_DNA"/>
</dbReference>
<dbReference type="GO" id="GO:0009432">
    <property type="term" value="P:SOS response"/>
    <property type="evidence" value="ECO:0007669"/>
    <property type="project" value="TreeGrafter"/>
</dbReference>
<keyword evidence="7 15" id="KW-0235">DNA replication</keyword>
<dbReference type="AlphaFoldDB" id="V5WH78"/>
<keyword evidence="4 15" id="KW-0963">Cytoplasm</keyword>
<dbReference type="InterPro" id="IPR022880">
    <property type="entry name" value="DNApol_IV"/>
</dbReference>
<dbReference type="InterPro" id="IPR043128">
    <property type="entry name" value="Rev_trsase/Diguanyl_cyclase"/>
</dbReference>
<dbReference type="InterPro" id="IPR036775">
    <property type="entry name" value="DNA_pol_Y-fam_lit_finger_sf"/>
</dbReference>
<sequence>MRSHTALWFHVDMDAFFAAVEQRDHPEYRGKPVIVGAKPGERGVVSTCSYEARRFGVHSAMPVSQAYRLCPDGIYVHPRMKEYSKASHEIMKIFSDFSPEVIQVSIDEAFINMTGTQGIFGPPEEAAQRLKKQVFDTSGLTITVGAATNRLVAKMASAYRKPDGLTIIPPGGEQEFISSLRISDLWGVGKKTRQKLEDLNIRDIGQIVQIPRQTLQNLLGKSGGEYMFQIVRGIDPGIYDREVKSHSISNEHTFGADCRDPQVIEDTLFTLAHGIIFRLHAEGGKSRTLVLKLRLADFSTSTIQRRSAREIITVEDCYRIALDLLKQKWDSRTPVRLIGLGFASVGSQDDFTQTELFETGEEKRSRAEQAVLELKTKYDSLNISKARTLIDSRRRKEPGKKQPPGRDQNPFGE</sequence>
<evidence type="ECO:0000259" key="17">
    <source>
        <dbReference type="PROSITE" id="PS50173"/>
    </source>
</evidence>
<keyword evidence="3 15" id="KW-0515">Mutator protein</keyword>
<dbReference type="Pfam" id="PF21999">
    <property type="entry name" value="IMS_HHH_1"/>
    <property type="match status" value="1"/>
</dbReference>
<dbReference type="GO" id="GO:0005829">
    <property type="term" value="C:cytosol"/>
    <property type="evidence" value="ECO:0007669"/>
    <property type="project" value="TreeGrafter"/>
</dbReference>
<comment type="similarity">
    <text evidence="2 15">Belongs to the DNA polymerase type-Y family.</text>
</comment>
<comment type="cofactor">
    <cofactor evidence="15">
        <name>Mg(2+)</name>
        <dbReference type="ChEBI" id="CHEBI:18420"/>
    </cofactor>
    <text evidence="15">Binds 2 magnesium ions per subunit.</text>
</comment>
<keyword evidence="5 15" id="KW-0808">Transferase</keyword>
<dbReference type="SUPFAM" id="SSF100879">
    <property type="entry name" value="Lesion bypass DNA polymerase (Y-family), little finger domain"/>
    <property type="match status" value="1"/>
</dbReference>
<evidence type="ECO:0000256" key="4">
    <source>
        <dbReference type="ARBA" id="ARBA00022490"/>
    </source>
</evidence>
<dbReference type="GO" id="GO:0003684">
    <property type="term" value="F:damaged DNA binding"/>
    <property type="evidence" value="ECO:0007669"/>
    <property type="project" value="InterPro"/>
</dbReference>
<comment type="catalytic activity">
    <reaction evidence="14 15">
        <text>DNA(n) + a 2'-deoxyribonucleoside 5'-triphosphate = DNA(n+1) + diphosphate</text>
        <dbReference type="Rhea" id="RHEA:22508"/>
        <dbReference type="Rhea" id="RHEA-COMP:17339"/>
        <dbReference type="Rhea" id="RHEA-COMP:17340"/>
        <dbReference type="ChEBI" id="CHEBI:33019"/>
        <dbReference type="ChEBI" id="CHEBI:61560"/>
        <dbReference type="ChEBI" id="CHEBI:173112"/>
        <dbReference type="EC" id="2.7.7.7"/>
    </reaction>
</comment>
<dbReference type="PATRIC" id="fig|1307761.3.peg.1588"/>
<dbReference type="InterPro" id="IPR050116">
    <property type="entry name" value="DNA_polymerase-Y"/>
</dbReference>
<dbReference type="Pfam" id="PF00817">
    <property type="entry name" value="IMS"/>
    <property type="match status" value="1"/>
</dbReference>
<feature type="domain" description="UmuC" evidence="17">
    <location>
        <begin position="8"/>
        <end position="189"/>
    </location>
</feature>
<evidence type="ECO:0000256" key="15">
    <source>
        <dbReference type="HAMAP-Rule" id="MF_01113"/>
    </source>
</evidence>
<dbReference type="HAMAP" id="MF_01113">
    <property type="entry name" value="DNApol_IV"/>
    <property type="match status" value="1"/>
</dbReference>
<evidence type="ECO:0000256" key="6">
    <source>
        <dbReference type="ARBA" id="ARBA00022695"/>
    </source>
</evidence>
<comment type="subcellular location">
    <subcellularLocation>
        <location evidence="1 15">Cytoplasm</location>
    </subcellularLocation>
</comment>
<dbReference type="GO" id="GO:0003887">
    <property type="term" value="F:DNA-directed DNA polymerase activity"/>
    <property type="evidence" value="ECO:0007669"/>
    <property type="project" value="UniProtKB-UniRule"/>
</dbReference>
<evidence type="ECO:0000256" key="14">
    <source>
        <dbReference type="ARBA" id="ARBA00049244"/>
    </source>
</evidence>
<keyword evidence="11 15" id="KW-0239">DNA-directed DNA polymerase</keyword>
<gene>
    <name evidence="15" type="primary">dinB</name>
    <name evidence="18" type="ORF">L21SP2_1593</name>
</gene>
<dbReference type="eggNOG" id="COG0389">
    <property type="taxonomic scope" value="Bacteria"/>
</dbReference>
<dbReference type="NCBIfam" id="NF002677">
    <property type="entry name" value="PRK02406.1"/>
    <property type="match status" value="1"/>
</dbReference>
<dbReference type="KEGG" id="slr:L21SP2_1593"/>
<evidence type="ECO:0000256" key="13">
    <source>
        <dbReference type="ARBA" id="ARBA00023204"/>
    </source>
</evidence>
<dbReference type="GO" id="GO:0006261">
    <property type="term" value="P:DNA-templated DNA replication"/>
    <property type="evidence" value="ECO:0007669"/>
    <property type="project" value="UniProtKB-UniRule"/>
</dbReference>
<feature type="site" description="Substrate discrimination" evidence="15">
    <location>
        <position position="17"/>
    </location>
</feature>
<evidence type="ECO:0000256" key="8">
    <source>
        <dbReference type="ARBA" id="ARBA00022723"/>
    </source>
</evidence>
<dbReference type="Gene3D" id="3.30.70.270">
    <property type="match status" value="1"/>
</dbReference>
<dbReference type="Gene3D" id="3.30.1490.100">
    <property type="entry name" value="DNA polymerase, Y-family, little finger domain"/>
    <property type="match status" value="1"/>
</dbReference>
<evidence type="ECO:0000256" key="2">
    <source>
        <dbReference type="ARBA" id="ARBA00010945"/>
    </source>
</evidence>
<dbReference type="Gene3D" id="3.40.1170.60">
    <property type="match status" value="1"/>
</dbReference>
<evidence type="ECO:0000256" key="1">
    <source>
        <dbReference type="ARBA" id="ARBA00004496"/>
    </source>
</evidence>
<evidence type="ECO:0000256" key="3">
    <source>
        <dbReference type="ARBA" id="ARBA00022457"/>
    </source>
</evidence>
<dbReference type="RefSeq" id="WP_024267900.1">
    <property type="nucleotide sequence ID" value="NC_023035.1"/>
</dbReference>
<proteinExistence type="inferred from homology"/>
<accession>V5WH78</accession>
<feature type="active site" evidence="15">
    <location>
        <position position="108"/>
    </location>
</feature>
<evidence type="ECO:0000256" key="11">
    <source>
        <dbReference type="ARBA" id="ARBA00022932"/>
    </source>
</evidence>
<dbReference type="InterPro" id="IPR001126">
    <property type="entry name" value="UmuC"/>
</dbReference>
<dbReference type="HOGENOM" id="CLU_012348_1_2_12"/>
<dbReference type="EC" id="2.7.7.7" evidence="15"/>
<dbReference type="GO" id="GO:0000287">
    <property type="term" value="F:magnesium ion binding"/>
    <property type="evidence" value="ECO:0007669"/>
    <property type="project" value="UniProtKB-UniRule"/>
</dbReference>
<evidence type="ECO:0000256" key="5">
    <source>
        <dbReference type="ARBA" id="ARBA00022679"/>
    </source>
</evidence>
<comment type="function">
    <text evidence="15">Poorly processive, error-prone DNA polymerase involved in untargeted mutagenesis. Copies undamaged DNA at stalled replication forks, which arise in vivo from mismatched or misaligned primer ends. These misaligned primers can be extended by PolIV. Exhibits no 3'-5' exonuclease (proofreading) activity. May be involved in translesional synthesis, in conjunction with the beta clamp from PolIII.</text>
</comment>
<dbReference type="InterPro" id="IPR017961">
    <property type="entry name" value="DNA_pol_Y-fam_little_finger"/>
</dbReference>
<dbReference type="PANTHER" id="PTHR11076:SF33">
    <property type="entry name" value="DNA POLYMERASE KAPPA"/>
    <property type="match status" value="1"/>
</dbReference>
<dbReference type="PANTHER" id="PTHR11076">
    <property type="entry name" value="DNA REPAIR POLYMERASE UMUC / TRANSFERASE FAMILY MEMBER"/>
    <property type="match status" value="1"/>
</dbReference>
<protein>
    <recommendedName>
        <fullName evidence="15">DNA polymerase IV</fullName>
        <shortName evidence="15">Pol IV</shortName>
        <ecNumber evidence="15">2.7.7.7</ecNumber>
    </recommendedName>
</protein>
<organism evidence="18 19">
    <name type="scientific">Salinispira pacifica</name>
    <dbReference type="NCBI Taxonomy" id="1307761"/>
    <lineage>
        <taxon>Bacteria</taxon>
        <taxon>Pseudomonadati</taxon>
        <taxon>Spirochaetota</taxon>
        <taxon>Spirochaetia</taxon>
        <taxon>Spirochaetales</taxon>
        <taxon>Spirochaetaceae</taxon>
        <taxon>Salinispira</taxon>
    </lineage>
</organism>
<dbReference type="GO" id="GO:0042276">
    <property type="term" value="P:error-prone translesion synthesis"/>
    <property type="evidence" value="ECO:0007669"/>
    <property type="project" value="TreeGrafter"/>
</dbReference>
<keyword evidence="10 15" id="KW-0460">Magnesium</keyword>
<keyword evidence="9 15" id="KW-0227">DNA damage</keyword>
<reference evidence="18 19" key="1">
    <citation type="journal article" date="2015" name="Stand. Genomic Sci.">
        <title>Complete genome sequence and description of Salinispira pacifica gen. nov., sp. nov., a novel spirochaete isolated form a hypersaline microbial mat.</title>
        <authorList>
            <person name="Ben Hania W."/>
            <person name="Joseph M."/>
            <person name="Schumann P."/>
            <person name="Bunk B."/>
            <person name="Fiebig A."/>
            <person name="Sproer C."/>
            <person name="Klenk H.P."/>
            <person name="Fardeau M.L."/>
            <person name="Spring S."/>
        </authorList>
    </citation>
    <scope>NUCLEOTIDE SEQUENCE [LARGE SCALE GENOMIC DNA]</scope>
    <source>
        <strain evidence="18 19">L21-RPul-D2</strain>
    </source>
</reference>
<dbReference type="PROSITE" id="PS50173">
    <property type="entry name" value="UMUC"/>
    <property type="match status" value="1"/>
</dbReference>
<evidence type="ECO:0000256" key="16">
    <source>
        <dbReference type="SAM" id="MobiDB-lite"/>
    </source>
</evidence>
<dbReference type="FunFam" id="3.40.1170.60:FF:000001">
    <property type="entry name" value="DNA polymerase IV"/>
    <property type="match status" value="1"/>
</dbReference>
<dbReference type="InterPro" id="IPR053848">
    <property type="entry name" value="IMS_HHH_1"/>
</dbReference>
<dbReference type="OrthoDB" id="9808813at2"/>
<keyword evidence="6 15" id="KW-0548">Nucleotidyltransferase</keyword>
<name>V5WH78_9SPIO</name>
<comment type="subunit">
    <text evidence="15">Monomer.</text>
</comment>
<keyword evidence="8 15" id="KW-0479">Metal-binding</keyword>